<protein>
    <submittedName>
        <fullName evidence="1">Recombinase XerD</fullName>
    </submittedName>
</protein>
<sequence length="341" mass="38657">MKNDTAFMRILESYIGTYLPVMKGAGNNTILSYKSAFRLLIEFLYEKKGICADKISFADLDYNTLADFFNWIESDRKCSASTKNQRLSALLSFSKYAQNQDFDAACTFRSALLKIPMKKTQHKKRSVFSIDEVGIILSLPGNETSIGKRDTVLLSVMYASGARSQEICDLVVRNIHFNGHGAVLDINGKGGKSRKVPIPLPCSKMLKEYISYRRIAGQPDRHVFSSQTHEYMSVAGIEALFKKYIRKAKEQYPSYFREDNYSPHTMRHTCASHMLESGVPIAVIKNFLGHASIQTTEIYAEISQETVNKKLIAWNQNWHATPENGLPFSNTEEKQMPSFLK</sequence>
<evidence type="ECO:0000313" key="1">
    <source>
        <dbReference type="EMBL" id="TGY85880.1"/>
    </source>
</evidence>
<keyword evidence="2" id="KW-1185">Reference proteome</keyword>
<name>A0AC61RKW7_9FIRM</name>
<reference evidence="1" key="1">
    <citation type="submission" date="2019-04" db="EMBL/GenBank/DDBJ databases">
        <title>Microbes associate with the intestines of laboratory mice.</title>
        <authorList>
            <person name="Navarre W."/>
            <person name="Wong E."/>
            <person name="Huang K."/>
            <person name="Tropini C."/>
            <person name="Ng K."/>
            <person name="Yu B."/>
        </authorList>
    </citation>
    <scope>NUCLEOTIDE SEQUENCE</scope>
    <source>
        <strain evidence="1">NM01_1-7b</strain>
    </source>
</reference>
<evidence type="ECO:0000313" key="2">
    <source>
        <dbReference type="Proteomes" id="UP000304953"/>
    </source>
</evidence>
<dbReference type="EMBL" id="SRYA01000169">
    <property type="protein sequence ID" value="TGY85880.1"/>
    <property type="molecule type" value="Genomic_DNA"/>
</dbReference>
<gene>
    <name evidence="1" type="ORF">E5329_28650</name>
</gene>
<dbReference type="Proteomes" id="UP000304953">
    <property type="component" value="Unassembled WGS sequence"/>
</dbReference>
<accession>A0AC61RKW7</accession>
<organism evidence="1 2">
    <name type="scientific">Petralouisia muris</name>
    <dbReference type="NCBI Taxonomy" id="3032872"/>
    <lineage>
        <taxon>Bacteria</taxon>
        <taxon>Bacillati</taxon>
        <taxon>Bacillota</taxon>
        <taxon>Clostridia</taxon>
        <taxon>Lachnospirales</taxon>
        <taxon>Lachnospiraceae</taxon>
        <taxon>Petralouisia</taxon>
    </lineage>
</organism>
<proteinExistence type="predicted"/>
<comment type="caution">
    <text evidence="1">The sequence shown here is derived from an EMBL/GenBank/DDBJ whole genome shotgun (WGS) entry which is preliminary data.</text>
</comment>